<evidence type="ECO:0000313" key="3">
    <source>
        <dbReference type="Proteomes" id="UP000298416"/>
    </source>
</evidence>
<reference evidence="2" key="2">
    <citation type="submission" date="2020-08" db="EMBL/GenBank/DDBJ databases">
        <title>Plant Genome Project.</title>
        <authorList>
            <person name="Zhang R.-G."/>
        </authorList>
    </citation>
    <scope>NUCLEOTIDE SEQUENCE</scope>
    <source>
        <strain evidence="2">Huo1</strain>
        <tissue evidence="2">Leaf</tissue>
    </source>
</reference>
<name>A0A8X8W2U9_SALSN</name>
<comment type="caution">
    <text evidence="2">The sequence shown here is derived from an EMBL/GenBank/DDBJ whole genome shotgun (WGS) entry which is preliminary data.</text>
</comment>
<dbReference type="GO" id="GO:0005634">
    <property type="term" value="C:nucleus"/>
    <property type="evidence" value="ECO:0007669"/>
    <property type="project" value="InterPro"/>
</dbReference>
<feature type="transmembrane region" description="Helical" evidence="1">
    <location>
        <begin position="515"/>
        <end position="544"/>
    </location>
</feature>
<organism evidence="2">
    <name type="scientific">Salvia splendens</name>
    <name type="common">Scarlet sage</name>
    <dbReference type="NCBI Taxonomy" id="180675"/>
    <lineage>
        <taxon>Eukaryota</taxon>
        <taxon>Viridiplantae</taxon>
        <taxon>Streptophyta</taxon>
        <taxon>Embryophyta</taxon>
        <taxon>Tracheophyta</taxon>
        <taxon>Spermatophyta</taxon>
        <taxon>Magnoliopsida</taxon>
        <taxon>eudicotyledons</taxon>
        <taxon>Gunneridae</taxon>
        <taxon>Pentapetalae</taxon>
        <taxon>asterids</taxon>
        <taxon>lamiids</taxon>
        <taxon>Lamiales</taxon>
        <taxon>Lamiaceae</taxon>
        <taxon>Nepetoideae</taxon>
        <taxon>Mentheae</taxon>
        <taxon>Salviinae</taxon>
        <taxon>Salvia</taxon>
        <taxon>Salvia subgen. Calosphace</taxon>
        <taxon>core Calosphace</taxon>
    </lineage>
</organism>
<keyword evidence="1" id="KW-0472">Membrane</keyword>
<reference evidence="2" key="1">
    <citation type="submission" date="2018-01" db="EMBL/GenBank/DDBJ databases">
        <authorList>
            <person name="Mao J.F."/>
        </authorList>
    </citation>
    <scope>NUCLEOTIDE SEQUENCE</scope>
    <source>
        <strain evidence="2">Huo1</strain>
        <tissue evidence="2">Leaf</tissue>
    </source>
</reference>
<dbReference type="Gene3D" id="3.30.70.330">
    <property type="match status" value="1"/>
</dbReference>
<protein>
    <recommendedName>
        <fullName evidence="4">RRM domain-containing protein</fullName>
    </recommendedName>
</protein>
<dbReference type="PANTHER" id="PTHR48036">
    <property type="entry name" value="SPLICING FACTOR (PAD-1), PUTATIVE (AFU_ORTHOLOGUE AFUA_1G15810)-RELATED"/>
    <property type="match status" value="1"/>
</dbReference>
<dbReference type="SUPFAM" id="SSF54928">
    <property type="entry name" value="RNA-binding domain, RBD"/>
    <property type="match status" value="1"/>
</dbReference>
<feature type="transmembrane region" description="Helical" evidence="1">
    <location>
        <begin position="482"/>
        <end position="503"/>
    </location>
</feature>
<gene>
    <name evidence="2" type="ORF">SASPL_151919</name>
</gene>
<dbReference type="InterPro" id="IPR035979">
    <property type="entry name" value="RBD_domain_sf"/>
</dbReference>
<keyword evidence="1" id="KW-1133">Transmembrane helix</keyword>
<feature type="transmembrane region" description="Helical" evidence="1">
    <location>
        <begin position="585"/>
        <end position="609"/>
    </location>
</feature>
<dbReference type="AlphaFoldDB" id="A0A8X8W2U9"/>
<dbReference type="GO" id="GO:0006397">
    <property type="term" value="P:mRNA processing"/>
    <property type="evidence" value="ECO:0007669"/>
    <property type="project" value="InterPro"/>
</dbReference>
<evidence type="ECO:0008006" key="4">
    <source>
        <dbReference type="Google" id="ProtNLM"/>
    </source>
</evidence>
<dbReference type="InterPro" id="IPR006509">
    <property type="entry name" value="RBM39_SF"/>
</dbReference>
<keyword evidence="3" id="KW-1185">Reference proteome</keyword>
<proteinExistence type="predicted"/>
<feature type="transmembrane region" description="Helical" evidence="1">
    <location>
        <begin position="556"/>
        <end position="579"/>
    </location>
</feature>
<dbReference type="Proteomes" id="UP000298416">
    <property type="component" value="Unassembled WGS sequence"/>
</dbReference>
<accession>A0A8X8W2U9</accession>
<evidence type="ECO:0000256" key="1">
    <source>
        <dbReference type="SAM" id="Phobius"/>
    </source>
</evidence>
<dbReference type="GO" id="GO:0003723">
    <property type="term" value="F:RNA binding"/>
    <property type="evidence" value="ECO:0007669"/>
    <property type="project" value="InterPro"/>
</dbReference>
<keyword evidence="1" id="KW-0812">Transmembrane</keyword>
<evidence type="ECO:0000313" key="2">
    <source>
        <dbReference type="EMBL" id="KAG6386746.1"/>
    </source>
</evidence>
<dbReference type="InterPro" id="IPR012677">
    <property type="entry name" value="Nucleotide-bd_a/b_plait_sf"/>
</dbReference>
<sequence>MADQALNDVKWDDDTTHISRQEVQLLQDKVSSQIIEDTSYNKASSHKASLVLLPRLDTDFLDELVKAEETALDLYPTRRFCLRSLRLLSPLPAAVGAQLFTSSRSVSENSPDLPYAHWHSRFSCLFCKGARTQCTAERAKSRFEAAESPGKGKKHPEQLKLLNSRIDAQANLRKSMEMDDLVFNSLDPGIPELRQNVKPYSNKQPGSYTKCRVNVTVEESISRNAESGTNRCGAEEEGLSFANIAEMLKQGPIPSALKSFAGELVVHTLSQSLRKEAGFSVQDQAVHALYLLCPKVVAMISSCLKEDGDLTYTNNIKGKNSAGYVYLRFESVEAASQAQQAMHKRCNLMNTMPNSKVLPDQVYWNSAGHIYLRFESVEAASRAQQAMHKRWFARRLILAIFLHSNLMNTMPNSKVLPDLKSTGLVLSVPDDDCRCSSNAFMASSEETRLNIPEITEEQEEKEGLENLIDEADTEVSKRLVDIFLLMSTVVAGSCYAAMLTLSSDNFGSLSDLTTLAYLFFVFWNLVGVFCAILTVVSIIWSYFFEKRSAKRALETWAKIFTGAMMSMTAALTSGAVVVVKKSETIRTGVLILGLFFTVMVYRLGIPLVVNARWRQIMGGRAHDR</sequence>
<dbReference type="EMBL" id="PNBA02000021">
    <property type="protein sequence ID" value="KAG6386746.1"/>
    <property type="molecule type" value="Genomic_DNA"/>
</dbReference>